<proteinExistence type="predicted"/>
<evidence type="ECO:0000313" key="3">
    <source>
        <dbReference type="EMBL" id="KAK5953340.1"/>
    </source>
</evidence>
<feature type="region of interest" description="Disordered" evidence="1">
    <location>
        <begin position="81"/>
        <end position="103"/>
    </location>
</feature>
<feature type="compositionally biased region" description="Basic and acidic residues" evidence="1">
    <location>
        <begin position="85"/>
        <end position="103"/>
    </location>
</feature>
<accession>A0AAN8EPQ4</accession>
<reference evidence="3 4" key="1">
    <citation type="submission" date="2022-12" db="EMBL/GenBank/DDBJ databases">
        <title>Genomic features and morphological characterization of a novel Knufia sp. strain isolated from spacecraft assembly facility.</title>
        <authorList>
            <person name="Teixeira M."/>
            <person name="Chander A.M."/>
            <person name="Stajich J.E."/>
            <person name="Venkateswaran K."/>
        </authorList>
    </citation>
    <scope>NUCLEOTIDE SEQUENCE [LARGE SCALE GENOMIC DNA]</scope>
    <source>
        <strain evidence="3 4">FJI-L2-BK-P2</strain>
    </source>
</reference>
<comment type="caution">
    <text evidence="3">The sequence shown here is derived from an EMBL/GenBank/DDBJ whole genome shotgun (WGS) entry which is preliminary data.</text>
</comment>
<evidence type="ECO:0000313" key="4">
    <source>
        <dbReference type="Proteomes" id="UP001316803"/>
    </source>
</evidence>
<keyword evidence="4" id="KW-1185">Reference proteome</keyword>
<organism evidence="3 4">
    <name type="scientific">Knufia fluminis</name>
    <dbReference type="NCBI Taxonomy" id="191047"/>
    <lineage>
        <taxon>Eukaryota</taxon>
        <taxon>Fungi</taxon>
        <taxon>Dikarya</taxon>
        <taxon>Ascomycota</taxon>
        <taxon>Pezizomycotina</taxon>
        <taxon>Eurotiomycetes</taxon>
        <taxon>Chaetothyriomycetidae</taxon>
        <taxon>Chaetothyriales</taxon>
        <taxon>Trichomeriaceae</taxon>
        <taxon>Knufia</taxon>
    </lineage>
</organism>
<evidence type="ECO:0000256" key="1">
    <source>
        <dbReference type="SAM" id="MobiDB-lite"/>
    </source>
</evidence>
<evidence type="ECO:0000256" key="2">
    <source>
        <dbReference type="SAM" id="SignalP"/>
    </source>
</evidence>
<feature type="chain" id="PRO_5042989041" evidence="2">
    <location>
        <begin position="22"/>
        <end position="157"/>
    </location>
</feature>
<keyword evidence="2" id="KW-0732">Signal</keyword>
<dbReference type="EMBL" id="JAKLMC020000012">
    <property type="protein sequence ID" value="KAK5953340.1"/>
    <property type="molecule type" value="Genomic_DNA"/>
</dbReference>
<gene>
    <name evidence="3" type="ORF">OHC33_005908</name>
</gene>
<name>A0AAN8EPQ4_9EURO</name>
<sequence length="157" mass="17068">MHANYLAAITGLLTCITLANAQAPTPGAVVKLCYAKDLGSKCTNRQSDYGVCQDFGDNKYADRGSSFGIDDLSQCRLFNKPASDGCKDPSKEEEGNTGRDERRATPWIAAPGKMEFVTPVQWRSFKCESLFHDMGNPVTAFCSEEHFCNPAGGAGWD</sequence>
<dbReference type="Proteomes" id="UP001316803">
    <property type="component" value="Unassembled WGS sequence"/>
</dbReference>
<protein>
    <submittedName>
        <fullName evidence="3">Uncharacterized protein</fullName>
    </submittedName>
</protein>
<dbReference type="AlphaFoldDB" id="A0AAN8EPQ4"/>
<feature type="signal peptide" evidence="2">
    <location>
        <begin position="1"/>
        <end position="21"/>
    </location>
</feature>